<keyword evidence="1" id="KW-0732">Signal</keyword>
<reference evidence="2" key="1">
    <citation type="submission" date="2018-05" db="EMBL/GenBank/DDBJ databases">
        <title>Draft genome of Mucuna pruriens seed.</title>
        <authorList>
            <person name="Nnadi N.E."/>
            <person name="Vos R."/>
            <person name="Hasami M.H."/>
            <person name="Devisetty U.K."/>
            <person name="Aguiy J.C."/>
        </authorList>
    </citation>
    <scope>NUCLEOTIDE SEQUENCE [LARGE SCALE GENOMIC DNA]</scope>
    <source>
        <strain evidence="2">JCA_2017</strain>
    </source>
</reference>
<organism evidence="2 3">
    <name type="scientific">Mucuna pruriens</name>
    <name type="common">Velvet bean</name>
    <name type="synonym">Dolichos pruriens</name>
    <dbReference type="NCBI Taxonomy" id="157652"/>
    <lineage>
        <taxon>Eukaryota</taxon>
        <taxon>Viridiplantae</taxon>
        <taxon>Streptophyta</taxon>
        <taxon>Embryophyta</taxon>
        <taxon>Tracheophyta</taxon>
        <taxon>Spermatophyta</taxon>
        <taxon>Magnoliopsida</taxon>
        <taxon>eudicotyledons</taxon>
        <taxon>Gunneridae</taxon>
        <taxon>Pentapetalae</taxon>
        <taxon>rosids</taxon>
        <taxon>fabids</taxon>
        <taxon>Fabales</taxon>
        <taxon>Fabaceae</taxon>
        <taxon>Papilionoideae</taxon>
        <taxon>50 kb inversion clade</taxon>
        <taxon>NPAAA clade</taxon>
        <taxon>indigoferoid/millettioid clade</taxon>
        <taxon>Phaseoleae</taxon>
        <taxon>Mucuna</taxon>
    </lineage>
</organism>
<dbReference type="EMBL" id="QJKJ01010450">
    <property type="protein sequence ID" value="RDX73645.1"/>
    <property type="molecule type" value="Genomic_DNA"/>
</dbReference>
<evidence type="ECO:0000313" key="2">
    <source>
        <dbReference type="EMBL" id="RDX73645.1"/>
    </source>
</evidence>
<name>A0A371F5W8_MUCPR</name>
<comment type="caution">
    <text evidence="2">The sequence shown here is derived from an EMBL/GenBank/DDBJ whole genome shotgun (WGS) entry which is preliminary data.</text>
</comment>
<accession>A0A371F5W8</accession>
<evidence type="ECO:0000313" key="3">
    <source>
        <dbReference type="Proteomes" id="UP000257109"/>
    </source>
</evidence>
<proteinExistence type="predicted"/>
<dbReference type="AlphaFoldDB" id="A0A371F5W8"/>
<protein>
    <submittedName>
        <fullName evidence="2">Uncharacterized protein</fullName>
    </submittedName>
</protein>
<evidence type="ECO:0000256" key="1">
    <source>
        <dbReference type="SAM" id="SignalP"/>
    </source>
</evidence>
<feature type="chain" id="PRO_5016723141" evidence="1">
    <location>
        <begin position="27"/>
        <end position="132"/>
    </location>
</feature>
<dbReference type="Proteomes" id="UP000257109">
    <property type="component" value="Unassembled WGS sequence"/>
</dbReference>
<feature type="non-terminal residue" evidence="2">
    <location>
        <position position="1"/>
    </location>
</feature>
<sequence length="132" mass="14210">MVVKWYCPECASTLWVLLCLIESEIATLDVKKPISLIPSSPPTTAATTTTTTTPPPPSSPPLISSLFSSLFSILLFSFFSSSTTTIITTTNPYSPFHTSFLSSLSSPFSLSFSFSLIPSTNHQPTAINTNLL</sequence>
<gene>
    <name evidence="2" type="ORF">CR513_46719</name>
</gene>
<keyword evidence="3" id="KW-1185">Reference proteome</keyword>
<feature type="signal peptide" evidence="1">
    <location>
        <begin position="1"/>
        <end position="26"/>
    </location>
</feature>